<feature type="chain" id="PRO_5011477855" description="Muramidase (Phage lambda lysozyme)" evidence="1">
    <location>
        <begin position="30"/>
        <end position="251"/>
    </location>
</feature>
<organism evidence="2 3">
    <name type="scientific">Salipiger thiooxidans</name>
    <dbReference type="NCBI Taxonomy" id="282683"/>
    <lineage>
        <taxon>Bacteria</taxon>
        <taxon>Pseudomonadati</taxon>
        <taxon>Pseudomonadota</taxon>
        <taxon>Alphaproteobacteria</taxon>
        <taxon>Rhodobacterales</taxon>
        <taxon>Roseobacteraceae</taxon>
        <taxon>Salipiger</taxon>
    </lineage>
</organism>
<evidence type="ECO:0000313" key="3">
    <source>
        <dbReference type="Proteomes" id="UP000198994"/>
    </source>
</evidence>
<sequence length="251" mass="26785">MTLPRLLALFLLLCGAMLCVPLLCGPARAAAFLPLGETRGPLLQQGQALIAPRGGAPSDGANGGASLFAGTQGGSFFEPVVRAAPLPALAPSSNVAEHIRNVIALAEAGPAGYDAIQHGARSLPRKRPTAMTLGEIYDWIAATPGQPHAIGRYQFVPDTLRALVRRAGLSRETRFTPRVQDHLADLLLLDAGLPEAQRGEITPRSFMHNLAGIWAGLPLPSGKSRYHGYAGNKATMTWARFEREMAPVFRR</sequence>
<evidence type="ECO:0000313" key="2">
    <source>
        <dbReference type="EMBL" id="SDE19228.1"/>
    </source>
</evidence>
<feature type="signal peptide" evidence="1">
    <location>
        <begin position="1"/>
        <end position="29"/>
    </location>
</feature>
<gene>
    <name evidence="2" type="ORF">SAMN04488105_101424</name>
</gene>
<reference evidence="3" key="1">
    <citation type="submission" date="2016-10" db="EMBL/GenBank/DDBJ databases">
        <authorList>
            <person name="Varghese N."/>
            <person name="Submissions S."/>
        </authorList>
    </citation>
    <scope>NUCLEOTIDE SEQUENCE [LARGE SCALE GENOMIC DNA]</scope>
    <source>
        <strain evidence="3">DSM 10146</strain>
    </source>
</reference>
<evidence type="ECO:0000256" key="1">
    <source>
        <dbReference type="SAM" id="SignalP"/>
    </source>
</evidence>
<dbReference type="InterPro" id="IPR023346">
    <property type="entry name" value="Lysozyme-like_dom_sf"/>
</dbReference>
<evidence type="ECO:0008006" key="4">
    <source>
        <dbReference type="Google" id="ProtNLM"/>
    </source>
</evidence>
<accession>A0A1G7AWH9</accession>
<protein>
    <recommendedName>
        <fullName evidence="4">Muramidase (Phage lambda lysozyme)</fullName>
    </recommendedName>
</protein>
<name>A0A1G7AWH9_9RHOB</name>
<dbReference type="RefSeq" id="WP_165617005.1">
    <property type="nucleotide sequence ID" value="NZ_FNAV01000001.1"/>
</dbReference>
<dbReference type="EMBL" id="FNAV01000001">
    <property type="protein sequence ID" value="SDE19228.1"/>
    <property type="molecule type" value="Genomic_DNA"/>
</dbReference>
<dbReference type="Proteomes" id="UP000198994">
    <property type="component" value="Unassembled WGS sequence"/>
</dbReference>
<keyword evidence="3" id="KW-1185">Reference proteome</keyword>
<dbReference type="AlphaFoldDB" id="A0A1G7AWH9"/>
<proteinExistence type="predicted"/>
<dbReference type="STRING" id="282683.SAMN04488105_101424"/>
<dbReference type="Gene3D" id="1.10.530.10">
    <property type="match status" value="1"/>
</dbReference>
<keyword evidence="1" id="KW-0732">Signal</keyword>
<dbReference type="SUPFAM" id="SSF53955">
    <property type="entry name" value="Lysozyme-like"/>
    <property type="match status" value="1"/>
</dbReference>